<organism evidence="2 3">
    <name type="scientific">Oryza meyeriana var. granulata</name>
    <dbReference type="NCBI Taxonomy" id="110450"/>
    <lineage>
        <taxon>Eukaryota</taxon>
        <taxon>Viridiplantae</taxon>
        <taxon>Streptophyta</taxon>
        <taxon>Embryophyta</taxon>
        <taxon>Tracheophyta</taxon>
        <taxon>Spermatophyta</taxon>
        <taxon>Magnoliopsida</taxon>
        <taxon>Liliopsida</taxon>
        <taxon>Poales</taxon>
        <taxon>Poaceae</taxon>
        <taxon>BOP clade</taxon>
        <taxon>Oryzoideae</taxon>
        <taxon>Oryzeae</taxon>
        <taxon>Oryzinae</taxon>
        <taxon>Oryza</taxon>
        <taxon>Oryza meyeriana</taxon>
    </lineage>
</organism>
<gene>
    <name evidence="2" type="ORF">E2562_027906</name>
</gene>
<name>A0A6G1EZS4_9ORYZ</name>
<protein>
    <submittedName>
        <fullName evidence="2">Uncharacterized protein</fullName>
    </submittedName>
</protein>
<evidence type="ECO:0000256" key="1">
    <source>
        <dbReference type="SAM" id="MobiDB-lite"/>
    </source>
</evidence>
<dbReference type="EMBL" id="SPHZ02000002">
    <property type="protein sequence ID" value="KAF0930072.1"/>
    <property type="molecule type" value="Genomic_DNA"/>
</dbReference>
<feature type="region of interest" description="Disordered" evidence="1">
    <location>
        <begin position="1"/>
        <end position="20"/>
    </location>
</feature>
<keyword evidence="3" id="KW-1185">Reference proteome</keyword>
<proteinExistence type="predicted"/>
<evidence type="ECO:0000313" key="2">
    <source>
        <dbReference type="EMBL" id="KAF0930072.1"/>
    </source>
</evidence>
<comment type="caution">
    <text evidence="2">The sequence shown here is derived from an EMBL/GenBank/DDBJ whole genome shotgun (WGS) entry which is preliminary data.</text>
</comment>
<accession>A0A6G1EZS4</accession>
<reference evidence="2 3" key="1">
    <citation type="submission" date="2019-11" db="EMBL/GenBank/DDBJ databases">
        <title>Whole genome sequence of Oryza granulata.</title>
        <authorList>
            <person name="Li W."/>
        </authorList>
    </citation>
    <scope>NUCLEOTIDE SEQUENCE [LARGE SCALE GENOMIC DNA]</scope>
    <source>
        <strain evidence="3">cv. Menghai</strain>
        <tissue evidence="2">Leaf</tissue>
    </source>
</reference>
<dbReference type="Proteomes" id="UP000479710">
    <property type="component" value="Unassembled WGS sequence"/>
</dbReference>
<dbReference type="AlphaFoldDB" id="A0A6G1EZS4"/>
<sequence length="74" mass="7682">MVAVTGAPPRPLNRDNGAPLLPIDNVGDAVCSATHGPLDPRGITPRSSSMLARSTAILWTSSSPGVARWKRCCG</sequence>
<evidence type="ECO:0000313" key="3">
    <source>
        <dbReference type="Proteomes" id="UP000479710"/>
    </source>
</evidence>